<accession>A0AAV5T9D3</accession>
<protein>
    <submittedName>
        <fullName evidence="1">Uncharacterized protein</fullName>
    </submittedName>
</protein>
<dbReference type="Proteomes" id="UP001432027">
    <property type="component" value="Unassembled WGS sequence"/>
</dbReference>
<evidence type="ECO:0000313" key="2">
    <source>
        <dbReference type="Proteomes" id="UP001432027"/>
    </source>
</evidence>
<gene>
    <name evidence="1" type="ORF">PENTCL1PPCAC_14361</name>
</gene>
<feature type="non-terminal residue" evidence="1">
    <location>
        <position position="1"/>
    </location>
</feature>
<evidence type="ECO:0000313" key="1">
    <source>
        <dbReference type="EMBL" id="GMS92186.1"/>
    </source>
</evidence>
<dbReference type="AlphaFoldDB" id="A0AAV5T9D3"/>
<comment type="caution">
    <text evidence="1">The sequence shown here is derived from an EMBL/GenBank/DDBJ whole genome shotgun (WGS) entry which is preliminary data.</text>
</comment>
<sequence>SIVWLSWKSRYMPRMSCLSEIIGLFFTISVAGNYKIPDSIFTELLQGIIQKWTNECCAYSSYFFEISTFVTRHASFSEPLLGEIECQPLKDHPVVWSHFVKLMEL</sequence>
<reference evidence="1" key="1">
    <citation type="submission" date="2023-10" db="EMBL/GenBank/DDBJ databases">
        <title>Genome assembly of Pristionchus species.</title>
        <authorList>
            <person name="Yoshida K."/>
            <person name="Sommer R.J."/>
        </authorList>
    </citation>
    <scope>NUCLEOTIDE SEQUENCE</scope>
    <source>
        <strain evidence="1">RS0144</strain>
    </source>
</reference>
<proteinExistence type="predicted"/>
<name>A0AAV5T9D3_9BILA</name>
<dbReference type="EMBL" id="BTSX01000004">
    <property type="protein sequence ID" value="GMS92186.1"/>
    <property type="molecule type" value="Genomic_DNA"/>
</dbReference>
<organism evidence="1 2">
    <name type="scientific">Pristionchus entomophagus</name>
    <dbReference type="NCBI Taxonomy" id="358040"/>
    <lineage>
        <taxon>Eukaryota</taxon>
        <taxon>Metazoa</taxon>
        <taxon>Ecdysozoa</taxon>
        <taxon>Nematoda</taxon>
        <taxon>Chromadorea</taxon>
        <taxon>Rhabditida</taxon>
        <taxon>Rhabditina</taxon>
        <taxon>Diplogasteromorpha</taxon>
        <taxon>Diplogasteroidea</taxon>
        <taxon>Neodiplogasteridae</taxon>
        <taxon>Pristionchus</taxon>
    </lineage>
</organism>
<keyword evidence="2" id="KW-1185">Reference proteome</keyword>